<protein>
    <submittedName>
        <fullName evidence="11">Phosphoglucosamine mutase</fullName>
    </submittedName>
</protein>
<dbReference type="Gene3D" id="3.40.120.10">
    <property type="entry name" value="Alpha-D-Glucose-1,6-Bisphosphate, subunit A, domain 3"/>
    <property type="match status" value="3"/>
</dbReference>
<dbReference type="InterPro" id="IPR016055">
    <property type="entry name" value="A-D-PHexomutase_a/b/a-I/II/III"/>
</dbReference>
<dbReference type="Pfam" id="PF02878">
    <property type="entry name" value="PGM_PMM_I"/>
    <property type="match status" value="1"/>
</dbReference>
<dbReference type="EMBL" id="JGYD01000010">
    <property type="protein sequence ID" value="KSV18663.1"/>
    <property type="molecule type" value="Genomic_DNA"/>
</dbReference>
<gene>
    <name evidence="11" type="ORF">DA01_01430</name>
</gene>
<dbReference type="InterPro" id="IPR005846">
    <property type="entry name" value="A-D-PHexomutase_a/b/a-III"/>
</dbReference>
<evidence type="ECO:0000256" key="6">
    <source>
        <dbReference type="ARBA" id="ARBA00023235"/>
    </source>
</evidence>
<evidence type="ECO:0000256" key="4">
    <source>
        <dbReference type="ARBA" id="ARBA00022723"/>
    </source>
</evidence>
<dbReference type="eggNOG" id="COG1109">
    <property type="taxonomic scope" value="Bacteria"/>
</dbReference>
<dbReference type="GO" id="GO:0005975">
    <property type="term" value="P:carbohydrate metabolic process"/>
    <property type="evidence" value="ECO:0007669"/>
    <property type="project" value="InterPro"/>
</dbReference>
<feature type="domain" description="Alpha-D-phosphohexomutase C-terminal" evidence="7">
    <location>
        <begin position="377"/>
        <end position="409"/>
    </location>
</feature>
<dbReference type="GO" id="GO:0008966">
    <property type="term" value="F:phosphoglucosamine mutase activity"/>
    <property type="evidence" value="ECO:0007669"/>
    <property type="project" value="InterPro"/>
</dbReference>
<dbReference type="InterPro" id="IPR005844">
    <property type="entry name" value="A-D-PHexomutase_a/b/a-I"/>
</dbReference>
<dbReference type="Pfam" id="PF00408">
    <property type="entry name" value="PGM_PMM_IV"/>
    <property type="match status" value="1"/>
</dbReference>
<keyword evidence="3" id="KW-0597">Phosphoprotein</keyword>
<dbReference type="InterPro" id="IPR005845">
    <property type="entry name" value="A-D-PHexomutase_a/b/a-II"/>
</dbReference>
<organism evidence="11 12">
    <name type="scientific">Dehalococcoides mccartyi</name>
    <dbReference type="NCBI Taxonomy" id="61435"/>
    <lineage>
        <taxon>Bacteria</taxon>
        <taxon>Bacillati</taxon>
        <taxon>Chloroflexota</taxon>
        <taxon>Dehalococcoidia</taxon>
        <taxon>Dehalococcoidales</taxon>
        <taxon>Dehalococcoidaceae</taxon>
        <taxon>Dehalococcoides</taxon>
    </lineage>
</organism>
<dbReference type="Pfam" id="PF02880">
    <property type="entry name" value="PGM_PMM_III"/>
    <property type="match status" value="1"/>
</dbReference>
<feature type="domain" description="Alpha-D-phosphohexomutase alpha/beta/alpha" evidence="10">
    <location>
        <begin position="246"/>
        <end position="342"/>
    </location>
</feature>
<evidence type="ECO:0000313" key="12">
    <source>
        <dbReference type="Proteomes" id="UP000053577"/>
    </source>
</evidence>
<dbReference type="SUPFAM" id="SSF55957">
    <property type="entry name" value="Phosphoglucomutase, C-terminal domain"/>
    <property type="match status" value="1"/>
</dbReference>
<sequence length="430" mass="46735">MGLFGTSGIRRLVDERLMEIALKVGFSVGKRYRRVVLAGDSRTSTPAIKRILSGALVSAGADVVDIGLVPTPTLAFMVRDFDAGLMVTASHNTAEYNGIKFLNPDGSAFSYLQQQEITKDVESSRAHSMRWDSFGQINAFPSTVEKHMEHILGYLPDKCRLKVVVDCGGGAASVITPWLLQRMGSRVISLNDTTHGFFPHPPEPLAENLSGLIQTVKESDADLGIAHDGDADRMVAVDKHGNFISGDKMLVLFARAARADKVVTTLDASMAVDEMGFKVIRTAVGDNYVSEELKRQGNFGGEPCGAWVFPESSLCPDGIYAAARLLNLVSHQPLSELISDIPEYSMKRGSVEGSGLNLALVEESLQCLNPLSSSLLDGIKLNLKDGWLLIRPSGTEPKIRLTAEARTPEYCETIYQTGLKCLKSCLSREK</sequence>
<dbReference type="Pfam" id="PF02879">
    <property type="entry name" value="PGM_PMM_II"/>
    <property type="match status" value="1"/>
</dbReference>
<dbReference type="GO" id="GO:0046872">
    <property type="term" value="F:metal ion binding"/>
    <property type="evidence" value="ECO:0007669"/>
    <property type="project" value="UniProtKB-KW"/>
</dbReference>
<comment type="caution">
    <text evidence="11">The sequence shown here is derived from an EMBL/GenBank/DDBJ whole genome shotgun (WGS) entry which is preliminary data.</text>
</comment>
<evidence type="ECO:0000256" key="1">
    <source>
        <dbReference type="ARBA" id="ARBA00001946"/>
    </source>
</evidence>
<evidence type="ECO:0000313" key="11">
    <source>
        <dbReference type="EMBL" id="KSV18663.1"/>
    </source>
</evidence>
<keyword evidence="5" id="KW-0460">Magnesium</keyword>
<dbReference type="NCBIfam" id="TIGR03990">
    <property type="entry name" value="Arch_GlmM"/>
    <property type="match status" value="1"/>
</dbReference>
<comment type="cofactor">
    <cofactor evidence="1">
        <name>Mg(2+)</name>
        <dbReference type="ChEBI" id="CHEBI:18420"/>
    </cofactor>
</comment>
<dbReference type="CDD" id="cd03087">
    <property type="entry name" value="PGM_like1"/>
    <property type="match status" value="1"/>
</dbReference>
<keyword evidence="6" id="KW-0413">Isomerase</keyword>
<dbReference type="RefSeq" id="WP_041341484.1">
    <property type="nucleotide sequence ID" value="NZ_DICU01000001.1"/>
</dbReference>
<name>A0A0V8M4F6_9CHLR</name>
<evidence type="ECO:0000259" key="9">
    <source>
        <dbReference type="Pfam" id="PF02879"/>
    </source>
</evidence>
<comment type="similarity">
    <text evidence="2">Belongs to the phosphohexose mutase family.</text>
</comment>
<dbReference type="PANTHER" id="PTHR43771">
    <property type="entry name" value="PHOSPHOMANNOMUTASE"/>
    <property type="match status" value="1"/>
</dbReference>
<reference evidence="11 12" key="1">
    <citation type="journal article" date="2015" name="Sci. Rep.">
        <title>A comparative genomics and reductive dehalogenase gene transcription study of two chloroethene-respiring bacteria, Dehalococcoides mccartyi strains MB and 11a.</title>
        <authorList>
            <person name="Low A."/>
            <person name="Shen Z."/>
            <person name="Cheng D."/>
            <person name="Rogers M.J."/>
            <person name="Lee P.K."/>
            <person name="He J."/>
        </authorList>
    </citation>
    <scope>NUCLEOTIDE SEQUENCE [LARGE SCALE GENOMIC DNA]</scope>
    <source>
        <strain evidence="11 12">MB</strain>
    </source>
</reference>
<evidence type="ECO:0000259" key="10">
    <source>
        <dbReference type="Pfam" id="PF02880"/>
    </source>
</evidence>
<dbReference type="InterPro" id="IPR005843">
    <property type="entry name" value="A-D-PHexomutase_C"/>
</dbReference>
<evidence type="ECO:0000256" key="5">
    <source>
        <dbReference type="ARBA" id="ARBA00022842"/>
    </source>
</evidence>
<dbReference type="Proteomes" id="UP000053577">
    <property type="component" value="Unassembled WGS sequence"/>
</dbReference>
<feature type="domain" description="Alpha-D-phosphohexomutase alpha/beta/alpha" evidence="9">
    <location>
        <begin position="146"/>
        <end position="241"/>
    </location>
</feature>
<feature type="domain" description="Alpha-D-phosphohexomutase alpha/beta/alpha" evidence="8">
    <location>
        <begin position="3"/>
        <end position="124"/>
    </location>
</feature>
<dbReference type="OrthoDB" id="9806956at2"/>
<dbReference type="AlphaFoldDB" id="A0A0V8M4F6"/>
<dbReference type="InterPro" id="IPR005841">
    <property type="entry name" value="Alpha-D-phosphohexomutase_SF"/>
</dbReference>
<dbReference type="PATRIC" id="fig|61435.5.peg.291"/>
<dbReference type="PANTHER" id="PTHR43771:SF1">
    <property type="entry name" value="PHOSPHOMANNOMUTASE"/>
    <property type="match status" value="1"/>
</dbReference>
<dbReference type="InterPro" id="IPR036900">
    <property type="entry name" value="A-D-PHexomutase_C_sf"/>
</dbReference>
<dbReference type="Gene3D" id="3.30.310.50">
    <property type="entry name" value="Alpha-D-phosphohexomutase, C-terminal domain"/>
    <property type="match status" value="1"/>
</dbReference>
<dbReference type="SUPFAM" id="SSF53738">
    <property type="entry name" value="Phosphoglucomutase, first 3 domains"/>
    <property type="match status" value="3"/>
</dbReference>
<keyword evidence="4" id="KW-0479">Metal-binding</keyword>
<accession>A0A0V8M4F6</accession>
<dbReference type="PRINTS" id="PR00509">
    <property type="entry name" value="PGMPMM"/>
</dbReference>
<evidence type="ECO:0000256" key="2">
    <source>
        <dbReference type="ARBA" id="ARBA00010231"/>
    </source>
</evidence>
<evidence type="ECO:0000259" key="8">
    <source>
        <dbReference type="Pfam" id="PF02878"/>
    </source>
</evidence>
<dbReference type="InterPro" id="IPR024086">
    <property type="entry name" value="GlmM_arc-type"/>
</dbReference>
<proteinExistence type="inferred from homology"/>
<evidence type="ECO:0000256" key="3">
    <source>
        <dbReference type="ARBA" id="ARBA00022553"/>
    </source>
</evidence>
<evidence type="ECO:0000259" key="7">
    <source>
        <dbReference type="Pfam" id="PF00408"/>
    </source>
</evidence>